<name>A0A4V3BW90_9BURK</name>
<evidence type="ECO:0000313" key="2">
    <source>
        <dbReference type="Proteomes" id="UP000294737"/>
    </source>
</evidence>
<comment type="caution">
    <text evidence="1">The sequence shown here is derived from an EMBL/GenBank/DDBJ whole genome shotgun (WGS) entry which is preliminary data.</text>
</comment>
<dbReference type="AlphaFoldDB" id="A0A4V3BW90"/>
<evidence type="ECO:0000313" key="1">
    <source>
        <dbReference type="EMBL" id="TDN93988.1"/>
    </source>
</evidence>
<proteinExistence type="predicted"/>
<organism evidence="1 2">
    <name type="scientific">Herminiimonas fonticola</name>
    <dbReference type="NCBI Taxonomy" id="303380"/>
    <lineage>
        <taxon>Bacteria</taxon>
        <taxon>Pseudomonadati</taxon>
        <taxon>Pseudomonadota</taxon>
        <taxon>Betaproteobacteria</taxon>
        <taxon>Burkholderiales</taxon>
        <taxon>Oxalobacteraceae</taxon>
        <taxon>Herminiimonas</taxon>
    </lineage>
</organism>
<reference evidence="1 2" key="1">
    <citation type="submission" date="2019-03" db="EMBL/GenBank/DDBJ databases">
        <title>Genomic Encyclopedia of Type Strains, Phase IV (KMG-IV): sequencing the most valuable type-strain genomes for metagenomic binning, comparative biology and taxonomic classification.</title>
        <authorList>
            <person name="Goeker M."/>
        </authorList>
    </citation>
    <scope>NUCLEOTIDE SEQUENCE [LARGE SCALE GENOMIC DNA]</scope>
    <source>
        <strain evidence="1 2">DSM 18555</strain>
    </source>
</reference>
<accession>A0A4V3BW90</accession>
<sequence length="58" mass="6687">MFYDSGKTAKQKAVPDMRHRFLLVNQEKQSSERDVVIHIIEVRCCRFSGRTRCAATAT</sequence>
<keyword evidence="2" id="KW-1185">Reference proteome</keyword>
<gene>
    <name evidence="1" type="ORF">EV677_0528</name>
</gene>
<dbReference type="Proteomes" id="UP000294737">
    <property type="component" value="Unassembled WGS sequence"/>
</dbReference>
<protein>
    <submittedName>
        <fullName evidence="1">Uncharacterized protein</fullName>
    </submittedName>
</protein>
<dbReference type="EMBL" id="SNWF01000004">
    <property type="protein sequence ID" value="TDN93988.1"/>
    <property type="molecule type" value="Genomic_DNA"/>
</dbReference>